<dbReference type="AlphaFoldDB" id="A0AAJ0CCY9"/>
<dbReference type="GO" id="GO:0044550">
    <property type="term" value="P:secondary metabolite biosynthetic process"/>
    <property type="evidence" value="ECO:0007669"/>
    <property type="project" value="TreeGrafter"/>
</dbReference>
<dbReference type="GO" id="GO:0006633">
    <property type="term" value="P:fatty acid biosynthetic process"/>
    <property type="evidence" value="ECO:0007669"/>
    <property type="project" value="TreeGrafter"/>
</dbReference>
<dbReference type="GO" id="GO:0004312">
    <property type="term" value="F:fatty acid synthase activity"/>
    <property type="evidence" value="ECO:0007669"/>
    <property type="project" value="TreeGrafter"/>
</dbReference>
<dbReference type="SUPFAM" id="SSF52151">
    <property type="entry name" value="FabD/lysophospholipase-like"/>
    <property type="match status" value="1"/>
</dbReference>
<evidence type="ECO:0000256" key="1">
    <source>
        <dbReference type="ARBA" id="ARBA00022450"/>
    </source>
</evidence>
<dbReference type="PANTHER" id="PTHR43775">
    <property type="entry name" value="FATTY ACID SYNTHASE"/>
    <property type="match status" value="1"/>
</dbReference>
<evidence type="ECO:0000313" key="4">
    <source>
        <dbReference type="EMBL" id="KAK2590798.1"/>
    </source>
</evidence>
<dbReference type="InterPro" id="IPR014043">
    <property type="entry name" value="Acyl_transferase_dom"/>
</dbReference>
<evidence type="ECO:0000256" key="2">
    <source>
        <dbReference type="ARBA" id="ARBA00022553"/>
    </source>
</evidence>
<comment type="caution">
    <text evidence="4">The sequence shown here is derived from an EMBL/GenBank/DDBJ whole genome shotgun (WGS) entry which is preliminary data.</text>
</comment>
<keyword evidence="5" id="KW-1185">Reference proteome</keyword>
<dbReference type="EMBL" id="JASWJB010000395">
    <property type="protein sequence ID" value="KAK2590798.1"/>
    <property type="molecule type" value="Genomic_DNA"/>
</dbReference>
<accession>A0AAJ0CCY9</accession>
<dbReference type="Pfam" id="PF00698">
    <property type="entry name" value="Acyl_transf_1"/>
    <property type="match status" value="1"/>
</dbReference>
<dbReference type="Proteomes" id="UP001251528">
    <property type="component" value="Unassembled WGS sequence"/>
</dbReference>
<dbReference type="Gene3D" id="3.40.366.10">
    <property type="entry name" value="Malonyl-Coenzyme A Acyl Carrier Protein, domain 2"/>
    <property type="match status" value="1"/>
</dbReference>
<dbReference type="InterPro" id="IPR016035">
    <property type="entry name" value="Acyl_Trfase/lysoPLipase"/>
</dbReference>
<keyword evidence="2" id="KW-0597">Phosphoprotein</keyword>
<proteinExistence type="predicted"/>
<keyword evidence="1" id="KW-0596">Phosphopantetheine</keyword>
<dbReference type="InterPro" id="IPR050091">
    <property type="entry name" value="PKS_NRPS_Biosynth_Enz"/>
</dbReference>
<organism evidence="4 5">
    <name type="scientific">Conoideocrella luteorostrata</name>
    <dbReference type="NCBI Taxonomy" id="1105319"/>
    <lineage>
        <taxon>Eukaryota</taxon>
        <taxon>Fungi</taxon>
        <taxon>Dikarya</taxon>
        <taxon>Ascomycota</taxon>
        <taxon>Pezizomycotina</taxon>
        <taxon>Sordariomycetes</taxon>
        <taxon>Hypocreomycetidae</taxon>
        <taxon>Hypocreales</taxon>
        <taxon>Clavicipitaceae</taxon>
        <taxon>Conoideocrella</taxon>
    </lineage>
</organism>
<sequence>MSGDEDAFSELKERLEDKKIFVRPLQVEQALHSHYMVPLVPGFTHSSTPGFASKKRHICLMVSNATARDSNARPTDAAYWVANIIGVVRYPDVVTGIALNKEEQNVNRLVEFGAHQALEGPSRQFLKNLKPDIPYVTTLRRDTNAFESLLATAGQPLL</sequence>
<reference evidence="4" key="1">
    <citation type="submission" date="2023-06" db="EMBL/GenBank/DDBJ databases">
        <title>Conoideocrella luteorostrata (Hypocreales: Clavicipitaceae), a potential biocontrol fungus for elongate hemlock scale in United States Christmas tree production areas.</title>
        <authorList>
            <person name="Barrett H."/>
            <person name="Lovett B."/>
            <person name="Macias A.M."/>
            <person name="Stajich J.E."/>
            <person name="Kasson M.T."/>
        </authorList>
    </citation>
    <scope>NUCLEOTIDE SEQUENCE</scope>
    <source>
        <strain evidence="4">ARSEF 14590</strain>
    </source>
</reference>
<protein>
    <recommendedName>
        <fullName evidence="3">Malonyl-CoA:ACP transacylase (MAT) domain-containing protein</fullName>
    </recommendedName>
</protein>
<name>A0AAJ0CCY9_9HYPO</name>
<feature type="domain" description="Malonyl-CoA:ACP transacylase (MAT)" evidence="3">
    <location>
        <begin position="1"/>
        <end position="143"/>
    </location>
</feature>
<evidence type="ECO:0000313" key="5">
    <source>
        <dbReference type="Proteomes" id="UP001251528"/>
    </source>
</evidence>
<dbReference type="InterPro" id="IPR001227">
    <property type="entry name" value="Ac_transferase_dom_sf"/>
</dbReference>
<dbReference type="PANTHER" id="PTHR43775:SF37">
    <property type="entry name" value="SI:DKEY-61P9.11"/>
    <property type="match status" value="1"/>
</dbReference>
<evidence type="ECO:0000259" key="3">
    <source>
        <dbReference type="SMART" id="SM00827"/>
    </source>
</evidence>
<gene>
    <name evidence="4" type="ORF">QQS21_011519</name>
</gene>
<dbReference type="SMART" id="SM00827">
    <property type="entry name" value="PKS_AT"/>
    <property type="match status" value="1"/>
</dbReference>